<protein>
    <recommendedName>
        <fullName evidence="6">Ig-like domain-containing protein</fullName>
    </recommendedName>
</protein>
<evidence type="ECO:0000256" key="3">
    <source>
        <dbReference type="SAM" id="MobiDB-lite"/>
    </source>
</evidence>
<feature type="region of interest" description="Disordered" evidence="3">
    <location>
        <begin position="708"/>
        <end position="740"/>
    </location>
</feature>
<dbReference type="GO" id="GO:0006955">
    <property type="term" value="P:immune response"/>
    <property type="evidence" value="ECO:0007669"/>
    <property type="project" value="TreeGrafter"/>
</dbReference>
<evidence type="ECO:0000313" key="7">
    <source>
        <dbReference type="Ensembl" id="ENSELUP00000055351.2"/>
    </source>
</evidence>
<dbReference type="GeneTree" id="ENSGT00940000162700"/>
<sequence length="740" mass="82064">MVHAWFCLLLFQMSLIYSHHPEDDVKPKPVLSVSTQWLNPGHSVTLRCRFNKTSIHWRFFWYRNVSSNQSYTFKPLSDGGTTEEYYTLSPAGRIHTGRYVCGAKEHNILVSEYSEPQFLWSGDLQSTVSLTVNPNRTQHFTSGTSVSLSCEEKVNSTGWRLMRYTEKGMEDLVESRWVTKSGSTQTQDSGVYWCESGSGENSNAINITVTDGDVILESPVHPVTEGDTVTLVCKHRTTKSKMIKADFYKDGVLIRNETTGEMTISAVSKSNEGFYKCKSNEGKSPGSWVTLIEPKPVLSVSPQWLNPGDSVTLRCQVKETSTDWNFFWYRIVPSDRSYTFKPLSDDGTTEEYYTLSPAGRIHTGEYVCRAGRGNSNYTDYSEPQFLWSGDLQPAVSLTVAPKLTQHFTKTPVLLTCEDKGNPTGWRVKRYTQKGVEDLDESKWVTKAGSTWTIKNTLAQDSGVYWCESGSGENSNAVNITVTGGDVILESPVHPVTEGDTVTLVCKHRTTKSKMIKADFYKDGVLIRNETTGEMTISVVSKSDEGFYKCTSNKGESPGSWVTVTDRSSILVLVGVVGGLVVAGFLLGVLLVLVCQFKNSKGSCCNRTSLSPQTQITNQDHQQDLLQHGGANIYETIYPSDNTNVVAGSSSASGTGDVTYVQIQLNQLKNNKKGNTIYSEVKTGKATESRLVEENYAQIDLNRKAIANKKRGSTPRPETEPIYSEVMPGTAPSTVRPNHIY</sequence>
<keyword evidence="4" id="KW-0472">Membrane</keyword>
<dbReference type="PANTHER" id="PTHR11481">
    <property type="entry name" value="IMMUNOGLOBULIN FC RECEPTOR"/>
    <property type="match status" value="1"/>
</dbReference>
<keyword evidence="2" id="KW-1015">Disulfide bond</keyword>
<dbReference type="PANTHER" id="PTHR11481:SF64">
    <property type="entry name" value="FC RECEPTOR-LIKE PROTEIN 4"/>
    <property type="match status" value="1"/>
</dbReference>
<dbReference type="InterPro" id="IPR007110">
    <property type="entry name" value="Ig-like_dom"/>
</dbReference>
<dbReference type="InterPro" id="IPR003599">
    <property type="entry name" value="Ig_sub"/>
</dbReference>
<dbReference type="Pfam" id="PF13927">
    <property type="entry name" value="Ig_3"/>
    <property type="match status" value="1"/>
</dbReference>
<dbReference type="InterPro" id="IPR050488">
    <property type="entry name" value="Ig_Fc_receptor"/>
</dbReference>
<proteinExistence type="predicted"/>
<keyword evidence="4" id="KW-1133">Transmembrane helix</keyword>
<reference evidence="7" key="2">
    <citation type="submission" date="2020-02" db="EMBL/GenBank/DDBJ databases">
        <title>Esox lucius (northern pike) genome, fEsoLuc1, primary haplotype.</title>
        <authorList>
            <person name="Myers G."/>
            <person name="Karagic N."/>
            <person name="Meyer A."/>
            <person name="Pippel M."/>
            <person name="Reichard M."/>
            <person name="Winkler S."/>
            <person name="Tracey A."/>
            <person name="Sims Y."/>
            <person name="Howe K."/>
            <person name="Rhie A."/>
            <person name="Formenti G."/>
            <person name="Durbin R."/>
            <person name="Fedrigo O."/>
            <person name="Jarvis E.D."/>
        </authorList>
    </citation>
    <scope>NUCLEOTIDE SEQUENCE [LARGE SCALE GENOMIC DNA]</scope>
</reference>
<dbReference type="PROSITE" id="PS50835">
    <property type="entry name" value="IG_LIKE"/>
    <property type="match status" value="5"/>
</dbReference>
<dbReference type="InterPro" id="IPR013783">
    <property type="entry name" value="Ig-like_fold"/>
</dbReference>
<reference evidence="7" key="3">
    <citation type="submission" date="2025-08" db="UniProtKB">
        <authorList>
            <consortium name="Ensembl"/>
        </authorList>
    </citation>
    <scope>IDENTIFICATION</scope>
</reference>
<gene>
    <name evidence="7" type="primary">CNTN4</name>
</gene>
<keyword evidence="8" id="KW-1185">Reference proteome</keyword>
<dbReference type="InParanoid" id="A0A6Q2XQ66"/>
<dbReference type="GO" id="GO:0007166">
    <property type="term" value="P:cell surface receptor signaling pathway"/>
    <property type="evidence" value="ECO:0007669"/>
    <property type="project" value="TreeGrafter"/>
</dbReference>
<feature type="signal peptide" evidence="5">
    <location>
        <begin position="1"/>
        <end position="18"/>
    </location>
</feature>
<reference evidence="8" key="1">
    <citation type="journal article" date="2014" name="PLoS ONE">
        <title>The genome and linkage map of the northern pike (Esox lucius): conserved synteny revealed between the salmonid sister group and the Neoteleostei.</title>
        <authorList>
            <person name="Rondeau E.B."/>
            <person name="Minkley D.R."/>
            <person name="Leong J.S."/>
            <person name="Messmer A.M."/>
            <person name="Jantzen J.R."/>
            <person name="von Schalburg K.R."/>
            <person name="Lemon C."/>
            <person name="Bird N.H."/>
            <person name="Koop B.F."/>
        </authorList>
    </citation>
    <scope>NUCLEOTIDE SEQUENCE</scope>
</reference>
<evidence type="ECO:0000313" key="8">
    <source>
        <dbReference type="Proteomes" id="UP000265140"/>
    </source>
</evidence>
<dbReference type="Gene3D" id="2.60.40.10">
    <property type="entry name" value="Immunoglobulins"/>
    <property type="match status" value="6"/>
</dbReference>
<dbReference type="InterPro" id="IPR003598">
    <property type="entry name" value="Ig_sub2"/>
</dbReference>
<feature type="domain" description="Ig-like" evidence="6">
    <location>
        <begin position="393"/>
        <end position="482"/>
    </location>
</feature>
<dbReference type="Proteomes" id="UP000265140">
    <property type="component" value="Chromosome 20"/>
</dbReference>
<dbReference type="Pfam" id="PF13895">
    <property type="entry name" value="Ig_2"/>
    <property type="match status" value="2"/>
</dbReference>
<accession>A0A6Q2XQ66</accession>
<dbReference type="Ensembl" id="ENSELUT00000050804.2">
    <property type="protein sequence ID" value="ENSELUP00000055351.2"/>
    <property type="gene ID" value="ENSELUG00000028269.2"/>
</dbReference>
<keyword evidence="4" id="KW-0812">Transmembrane</keyword>
<dbReference type="GO" id="GO:0004888">
    <property type="term" value="F:transmembrane signaling receptor activity"/>
    <property type="evidence" value="ECO:0007669"/>
    <property type="project" value="TreeGrafter"/>
</dbReference>
<evidence type="ECO:0000256" key="4">
    <source>
        <dbReference type="SAM" id="Phobius"/>
    </source>
</evidence>
<dbReference type="SUPFAM" id="SSF48726">
    <property type="entry name" value="Immunoglobulin"/>
    <property type="match status" value="6"/>
</dbReference>
<feature type="domain" description="Ig-like" evidence="6">
    <location>
        <begin position="294"/>
        <end position="381"/>
    </location>
</feature>
<evidence type="ECO:0000256" key="5">
    <source>
        <dbReference type="SAM" id="SignalP"/>
    </source>
</evidence>
<dbReference type="Bgee" id="ENSELUG00000028269">
    <property type="expression patterns" value="Expressed in stomach and 4 other cell types or tissues"/>
</dbReference>
<evidence type="ECO:0000256" key="1">
    <source>
        <dbReference type="ARBA" id="ARBA00022729"/>
    </source>
</evidence>
<organism evidence="7 8">
    <name type="scientific">Esox lucius</name>
    <name type="common">Northern pike</name>
    <dbReference type="NCBI Taxonomy" id="8010"/>
    <lineage>
        <taxon>Eukaryota</taxon>
        <taxon>Metazoa</taxon>
        <taxon>Chordata</taxon>
        <taxon>Craniata</taxon>
        <taxon>Vertebrata</taxon>
        <taxon>Euteleostomi</taxon>
        <taxon>Actinopterygii</taxon>
        <taxon>Neopterygii</taxon>
        <taxon>Teleostei</taxon>
        <taxon>Protacanthopterygii</taxon>
        <taxon>Esociformes</taxon>
        <taxon>Esocidae</taxon>
        <taxon>Esox</taxon>
    </lineage>
</organism>
<feature type="domain" description="Ig-like" evidence="6">
    <location>
        <begin position="212"/>
        <end position="290"/>
    </location>
</feature>
<reference evidence="7" key="4">
    <citation type="submission" date="2025-09" db="UniProtKB">
        <authorList>
            <consortium name="Ensembl"/>
        </authorList>
    </citation>
    <scope>IDENTIFICATION</scope>
</reference>
<evidence type="ECO:0000256" key="2">
    <source>
        <dbReference type="ARBA" id="ARBA00023157"/>
    </source>
</evidence>
<feature type="domain" description="Ig-like" evidence="6">
    <location>
        <begin position="27"/>
        <end position="111"/>
    </location>
</feature>
<name>A0A6Q2XQ66_ESOLU</name>
<dbReference type="GO" id="GO:0009897">
    <property type="term" value="C:external side of plasma membrane"/>
    <property type="evidence" value="ECO:0007669"/>
    <property type="project" value="TreeGrafter"/>
</dbReference>
<feature type="transmembrane region" description="Helical" evidence="4">
    <location>
        <begin position="569"/>
        <end position="592"/>
    </location>
</feature>
<feature type="compositionally biased region" description="Polar residues" evidence="3">
    <location>
        <begin position="730"/>
        <end position="740"/>
    </location>
</feature>
<feature type="domain" description="Ig-like" evidence="6">
    <location>
        <begin position="484"/>
        <end position="564"/>
    </location>
</feature>
<keyword evidence="1 5" id="KW-0732">Signal</keyword>
<dbReference type="SMART" id="SM00409">
    <property type="entry name" value="IG"/>
    <property type="match status" value="6"/>
</dbReference>
<feature type="chain" id="PRO_5044302767" description="Ig-like domain-containing protein" evidence="5">
    <location>
        <begin position="19"/>
        <end position="740"/>
    </location>
</feature>
<evidence type="ECO:0000259" key="6">
    <source>
        <dbReference type="PROSITE" id="PS50835"/>
    </source>
</evidence>
<dbReference type="AlphaFoldDB" id="A0A6Q2XQ66"/>
<dbReference type="InterPro" id="IPR036179">
    <property type="entry name" value="Ig-like_dom_sf"/>
</dbReference>
<dbReference type="SMART" id="SM00408">
    <property type="entry name" value="IGc2"/>
    <property type="match status" value="5"/>
</dbReference>